<dbReference type="Pfam" id="PF14257">
    <property type="entry name" value="DUF4349"/>
    <property type="match status" value="1"/>
</dbReference>
<comment type="caution">
    <text evidence="4">The sequence shown here is derived from an EMBL/GenBank/DDBJ whole genome shotgun (WGS) entry which is preliminary data.</text>
</comment>
<feature type="transmembrane region" description="Helical" evidence="2">
    <location>
        <begin position="254"/>
        <end position="287"/>
    </location>
</feature>
<reference evidence="4" key="1">
    <citation type="submission" date="2021-01" db="EMBL/GenBank/DDBJ databases">
        <title>Lacisediminihabitans sp. nov. strain G11-30, isolated from Antarctic Soil.</title>
        <authorList>
            <person name="Li J."/>
        </authorList>
    </citation>
    <scope>NUCLEOTIDE SEQUENCE</scope>
    <source>
        <strain evidence="4">G11-30</strain>
    </source>
</reference>
<proteinExistence type="predicted"/>
<evidence type="ECO:0000256" key="2">
    <source>
        <dbReference type="SAM" id="Phobius"/>
    </source>
</evidence>
<keyword evidence="2" id="KW-1133">Transmembrane helix</keyword>
<gene>
    <name evidence="4" type="ORF">IV501_05895</name>
</gene>
<protein>
    <submittedName>
        <fullName evidence="4">DUF4349 domain-containing protein</fullName>
    </submittedName>
</protein>
<organism evidence="4 5">
    <name type="scientific">Lacisediminihabitans changchengi</name>
    <dbReference type="NCBI Taxonomy" id="2787634"/>
    <lineage>
        <taxon>Bacteria</taxon>
        <taxon>Bacillati</taxon>
        <taxon>Actinomycetota</taxon>
        <taxon>Actinomycetes</taxon>
        <taxon>Micrococcales</taxon>
        <taxon>Microbacteriaceae</taxon>
        <taxon>Lacisediminihabitans</taxon>
    </lineage>
</organism>
<dbReference type="InterPro" id="IPR025645">
    <property type="entry name" value="DUF4349"/>
</dbReference>
<feature type="compositionally biased region" description="Low complexity" evidence="1">
    <location>
        <begin position="27"/>
        <end position="43"/>
    </location>
</feature>
<evidence type="ECO:0000256" key="1">
    <source>
        <dbReference type="SAM" id="MobiDB-lite"/>
    </source>
</evidence>
<dbReference type="AlphaFoldDB" id="A0A934W457"/>
<evidence type="ECO:0000313" key="5">
    <source>
        <dbReference type="Proteomes" id="UP000636458"/>
    </source>
</evidence>
<feature type="domain" description="DUF4349" evidence="3">
    <location>
        <begin position="75"/>
        <end position="283"/>
    </location>
</feature>
<keyword evidence="2" id="KW-0812">Transmembrane</keyword>
<sequence length="296" mass="30140">MTQRRTSPALVVALTVGLVLTASLTGCVSSGSSESRGSDSAPSIADSSVPRTGTVAEGSDTAASSGTTKPATAGRDVVSTGTVSLTVKKPTDAATRAVRIVETAGGRVDDRTERAATKGDHGSASLTLRIPSAALTETLASIRALGKVDDVSISARDVTAEHTDLGARVTALRASVDRLVDLMSRSATTADLITIESALSQRQSDLEALEAQQAALGNQIALATITLRLGSIAPAPPAPAPADFLSGLTTGWNALVTFITGVIVVVGVLLPWVLPPAAVAAIVLLVLRRRHRAVLS</sequence>
<accession>A0A934W457</accession>
<dbReference type="EMBL" id="JAEPES010000002">
    <property type="protein sequence ID" value="MBK4347160.1"/>
    <property type="molecule type" value="Genomic_DNA"/>
</dbReference>
<keyword evidence="5" id="KW-1185">Reference proteome</keyword>
<dbReference type="PROSITE" id="PS51257">
    <property type="entry name" value="PROKAR_LIPOPROTEIN"/>
    <property type="match status" value="1"/>
</dbReference>
<evidence type="ECO:0000259" key="3">
    <source>
        <dbReference type="Pfam" id="PF14257"/>
    </source>
</evidence>
<evidence type="ECO:0000313" key="4">
    <source>
        <dbReference type="EMBL" id="MBK4347160.1"/>
    </source>
</evidence>
<name>A0A934W457_9MICO</name>
<dbReference type="Proteomes" id="UP000636458">
    <property type="component" value="Unassembled WGS sequence"/>
</dbReference>
<keyword evidence="2" id="KW-0472">Membrane</keyword>
<dbReference type="RefSeq" id="WP_200555529.1">
    <property type="nucleotide sequence ID" value="NZ_JAEPES010000002.1"/>
</dbReference>
<feature type="region of interest" description="Disordered" evidence="1">
    <location>
        <begin position="27"/>
        <end position="77"/>
    </location>
</feature>
<feature type="compositionally biased region" description="Polar residues" evidence="1">
    <location>
        <begin position="61"/>
        <end position="70"/>
    </location>
</feature>